<dbReference type="EMBL" id="SZWE01000001">
    <property type="protein sequence ID" value="MRU16430.1"/>
    <property type="molecule type" value="Genomic_DNA"/>
</dbReference>
<sequence>MRFTLSAALLAAVIAAPAAAEGPKIYAFQSGANYCPNGLQPITMNGVICCGEPNQTQSYQQVMRHPVAKPRHVRRARMVDTCAEGVKGCY</sequence>
<name>A0A844D0S5_9RHOB</name>
<evidence type="ECO:0000313" key="2">
    <source>
        <dbReference type="EMBL" id="MRU16430.1"/>
    </source>
</evidence>
<feature type="chain" id="PRO_5032678771" evidence="1">
    <location>
        <begin position="21"/>
        <end position="90"/>
    </location>
</feature>
<protein>
    <submittedName>
        <fullName evidence="2">Uncharacterized protein</fullName>
    </submittedName>
</protein>
<dbReference type="OrthoDB" id="7875085at2"/>
<accession>A0A844D0S5</accession>
<dbReference type="Proteomes" id="UP000564704">
    <property type="component" value="Unassembled WGS sequence"/>
</dbReference>
<keyword evidence="3" id="KW-1185">Reference proteome</keyword>
<reference evidence="2 3" key="1">
    <citation type="submission" date="2019-05" db="EMBL/GenBank/DDBJ databases">
        <title>Roseovarius bejariae sp. nov., a moderately halophylic bacterium isolated from a saline soil in Rambla Salada (Murcia).</title>
        <authorList>
            <person name="Castro D.J."/>
            <person name="Gomez-Altuve A."/>
            <person name="Reina J.C."/>
            <person name="Rodriguez M."/>
            <person name="Sampedro I."/>
            <person name="Llamas I."/>
            <person name="Martinez-Checa F."/>
        </authorList>
    </citation>
    <scope>NUCLEOTIDE SEQUENCE [LARGE SCALE GENOMIC DNA]</scope>
    <source>
        <strain evidence="2 3">A21</strain>
    </source>
</reference>
<proteinExistence type="predicted"/>
<organism evidence="2 3">
    <name type="scientific">Roseovarius bejariae</name>
    <dbReference type="NCBI Taxonomy" id="2576383"/>
    <lineage>
        <taxon>Bacteria</taxon>
        <taxon>Pseudomonadati</taxon>
        <taxon>Pseudomonadota</taxon>
        <taxon>Alphaproteobacteria</taxon>
        <taxon>Rhodobacterales</taxon>
        <taxon>Roseobacteraceae</taxon>
        <taxon>Roseovarius</taxon>
    </lineage>
</organism>
<comment type="caution">
    <text evidence="2">The sequence shown here is derived from an EMBL/GenBank/DDBJ whole genome shotgun (WGS) entry which is preliminary data.</text>
</comment>
<gene>
    <name evidence="2" type="ORF">FDP25_13385</name>
</gene>
<dbReference type="RefSeq" id="WP_154152649.1">
    <property type="nucleotide sequence ID" value="NZ_SZWE01000001.1"/>
</dbReference>
<dbReference type="AlphaFoldDB" id="A0A844D0S5"/>
<feature type="signal peptide" evidence="1">
    <location>
        <begin position="1"/>
        <end position="20"/>
    </location>
</feature>
<evidence type="ECO:0000313" key="3">
    <source>
        <dbReference type="Proteomes" id="UP000564704"/>
    </source>
</evidence>
<keyword evidence="1" id="KW-0732">Signal</keyword>
<evidence type="ECO:0000256" key="1">
    <source>
        <dbReference type="SAM" id="SignalP"/>
    </source>
</evidence>